<dbReference type="Gene3D" id="1.20.272.10">
    <property type="match status" value="1"/>
</dbReference>
<evidence type="ECO:0000313" key="9">
    <source>
        <dbReference type="Proteomes" id="UP000037822"/>
    </source>
</evidence>
<protein>
    <recommendedName>
        <fullName evidence="1">DNA-directed DNA polymerase</fullName>
        <ecNumber evidence="1">2.7.7.7</ecNumber>
    </recommendedName>
</protein>
<comment type="similarity">
    <text evidence="6">Belongs to the DNA polymerase HolA subunit family.</text>
</comment>
<evidence type="ECO:0000256" key="5">
    <source>
        <dbReference type="ARBA" id="ARBA00022932"/>
    </source>
</evidence>
<evidence type="ECO:0000256" key="1">
    <source>
        <dbReference type="ARBA" id="ARBA00012417"/>
    </source>
</evidence>
<sequence length="343" mass="36641">MVAIKAHEADRALARLDSTYRLVLIYGRDAGLVSERASALARAHVDDPSDAFQLVRMSGDEIASDPLKLVDEANTIGLFGGRRAIRVSPTSKPLLAAVEPLLTTPSKDAIVIVEAGDLQRSNPLRTACERARTALAVPCYGDAARDLVGIIDEMVRLAGKTIDRASRDHLAGLLGGDRQTSRREIEKLLLYVGAEKTVSETHIDAVVGDTAQREQAMLVDAVFSGKLPALDLAQAKLAGEGLDPGVMLGTVLRHTLTLLKARQGMDAGRSARDMVAAMRLPYPRIAATEVALSNWTTAKLMDAVTLLGNATLAARRDGEIGRAGATRALWTLARLGRQTARGE</sequence>
<accession>A0A0N1EZB1</accession>
<dbReference type="Gene3D" id="3.40.50.300">
    <property type="entry name" value="P-loop containing nucleotide triphosphate hydrolases"/>
    <property type="match status" value="1"/>
</dbReference>
<dbReference type="PATRIC" id="fig|1526658.3.peg.2452"/>
<evidence type="ECO:0000256" key="2">
    <source>
        <dbReference type="ARBA" id="ARBA00022679"/>
    </source>
</evidence>
<dbReference type="GO" id="GO:0006261">
    <property type="term" value="P:DNA-templated DNA replication"/>
    <property type="evidence" value="ECO:0007669"/>
    <property type="project" value="TreeGrafter"/>
</dbReference>
<evidence type="ECO:0000256" key="4">
    <source>
        <dbReference type="ARBA" id="ARBA00022705"/>
    </source>
</evidence>
<dbReference type="GO" id="GO:0003677">
    <property type="term" value="F:DNA binding"/>
    <property type="evidence" value="ECO:0007669"/>
    <property type="project" value="InterPro"/>
</dbReference>
<dbReference type="PANTHER" id="PTHR34388:SF1">
    <property type="entry name" value="DNA POLYMERASE III SUBUNIT DELTA"/>
    <property type="match status" value="1"/>
</dbReference>
<dbReference type="EC" id="2.7.7.7" evidence="1"/>
<dbReference type="OrthoDB" id="9804983at2"/>
<dbReference type="GO" id="GO:0003887">
    <property type="term" value="F:DNA-directed DNA polymerase activity"/>
    <property type="evidence" value="ECO:0007669"/>
    <property type="project" value="UniProtKB-KW"/>
</dbReference>
<dbReference type="GO" id="GO:0009360">
    <property type="term" value="C:DNA polymerase III complex"/>
    <property type="evidence" value="ECO:0007669"/>
    <property type="project" value="TreeGrafter"/>
</dbReference>
<evidence type="ECO:0000256" key="6">
    <source>
        <dbReference type="ARBA" id="ARBA00034754"/>
    </source>
</evidence>
<dbReference type="PANTHER" id="PTHR34388">
    <property type="entry name" value="DNA POLYMERASE III SUBUNIT DELTA"/>
    <property type="match status" value="1"/>
</dbReference>
<proteinExistence type="inferred from homology"/>
<keyword evidence="5" id="KW-0239">DNA-directed DNA polymerase</keyword>
<dbReference type="SUPFAM" id="SSF48019">
    <property type="entry name" value="post-AAA+ oligomerization domain-like"/>
    <property type="match status" value="1"/>
</dbReference>
<dbReference type="NCBIfam" id="TIGR01128">
    <property type="entry name" value="holA"/>
    <property type="match status" value="1"/>
</dbReference>
<keyword evidence="4" id="KW-0235">DNA replication</keyword>
<keyword evidence="9" id="KW-1185">Reference proteome</keyword>
<evidence type="ECO:0000313" key="8">
    <source>
        <dbReference type="EMBL" id="KPH75077.1"/>
    </source>
</evidence>
<evidence type="ECO:0000256" key="7">
    <source>
        <dbReference type="ARBA" id="ARBA00049244"/>
    </source>
</evidence>
<gene>
    <name evidence="8" type="ORF">AE618_25280</name>
</gene>
<dbReference type="Proteomes" id="UP000037822">
    <property type="component" value="Unassembled WGS sequence"/>
</dbReference>
<keyword evidence="2" id="KW-0808">Transferase</keyword>
<comment type="caution">
    <text evidence="8">The sequence shown here is derived from an EMBL/GenBank/DDBJ whole genome shotgun (WGS) entry which is preliminary data.</text>
</comment>
<keyword evidence="3" id="KW-0548">Nucleotidyltransferase</keyword>
<dbReference type="Gene3D" id="1.10.8.60">
    <property type="match status" value="1"/>
</dbReference>
<evidence type="ECO:0000256" key="3">
    <source>
        <dbReference type="ARBA" id="ARBA00022695"/>
    </source>
</evidence>
<dbReference type="EMBL" id="LGSZ01000080">
    <property type="protein sequence ID" value="KPH75077.1"/>
    <property type="molecule type" value="Genomic_DNA"/>
</dbReference>
<organism evidence="8 9">
    <name type="scientific">Bosea vaviloviae</name>
    <dbReference type="NCBI Taxonomy" id="1526658"/>
    <lineage>
        <taxon>Bacteria</taxon>
        <taxon>Pseudomonadati</taxon>
        <taxon>Pseudomonadota</taxon>
        <taxon>Alphaproteobacteria</taxon>
        <taxon>Hyphomicrobiales</taxon>
        <taxon>Boseaceae</taxon>
        <taxon>Bosea</taxon>
    </lineage>
</organism>
<dbReference type="SUPFAM" id="SSF52540">
    <property type="entry name" value="P-loop containing nucleoside triphosphate hydrolases"/>
    <property type="match status" value="1"/>
</dbReference>
<comment type="catalytic activity">
    <reaction evidence="7">
        <text>DNA(n) + a 2'-deoxyribonucleoside 5'-triphosphate = DNA(n+1) + diphosphate</text>
        <dbReference type="Rhea" id="RHEA:22508"/>
        <dbReference type="Rhea" id="RHEA-COMP:17339"/>
        <dbReference type="Rhea" id="RHEA-COMP:17340"/>
        <dbReference type="ChEBI" id="CHEBI:33019"/>
        <dbReference type="ChEBI" id="CHEBI:61560"/>
        <dbReference type="ChEBI" id="CHEBI:173112"/>
        <dbReference type="EC" id="2.7.7.7"/>
    </reaction>
</comment>
<dbReference type="InterPro" id="IPR027417">
    <property type="entry name" value="P-loop_NTPase"/>
</dbReference>
<dbReference type="InterPro" id="IPR008921">
    <property type="entry name" value="DNA_pol3_clamp-load_cplx_C"/>
</dbReference>
<reference evidence="8 9" key="1">
    <citation type="submission" date="2015-07" db="EMBL/GenBank/DDBJ databases">
        <title>Whole genome sequencing of Bosea vaviloviae isolated from cave pool.</title>
        <authorList>
            <person name="Tan N.E.H."/>
            <person name="Lee Y.P."/>
            <person name="Gan H.M."/>
            <person name="Barton H."/>
            <person name="Savka M.A."/>
        </authorList>
    </citation>
    <scope>NUCLEOTIDE SEQUENCE [LARGE SCALE GENOMIC DNA]</scope>
    <source>
        <strain evidence="8 9">SD260</strain>
    </source>
</reference>
<name>A0A0N1EZB1_9HYPH</name>
<dbReference type="RefSeq" id="WP_054211824.1">
    <property type="nucleotide sequence ID" value="NZ_LGSZ01000080.1"/>
</dbReference>
<dbReference type="InterPro" id="IPR005790">
    <property type="entry name" value="DNA_polIII_delta"/>
</dbReference>
<dbReference type="AlphaFoldDB" id="A0A0N1EZB1"/>